<dbReference type="SMART" id="SM00387">
    <property type="entry name" value="HATPase_c"/>
    <property type="match status" value="1"/>
</dbReference>
<sequence length="452" mass="47528">MREATGTDFVVFMATDRTRYTHPDPDQIGEAFLGTVGPALEGGTVTETYEGTLGPSVRAVLPVHDEEGEVAALLSIGVLRTQIGQELLARVPALLGVAGAAIAVAALGSWAISRRLDRQTLGLGPVEITRMYEQHDAVLHAVREGLLIVDLDGRLSLANDEAARLLDLPEDAQGRDVDELGLDEPLRSLLISGEPVSDRLLVYRDRVLVASSEPATKDGTVLGVVTTLRDHTELETLNDELDSARGFAEALRAQAHESANRLHTVVTMIELGQPEKAVELATVELATAQQLADQVVGSVDEPALAALLLGKAAQAHEKGVELVVTDDTEVRDVDVPPRDLVTVVGNLVDNAIDAALAAPPPRRVTVTAQGLQGGLVLEVSDSGAGVDADRVDDIFTRGWTTKEAAGARGQGLGLALVRQVIGRHGGSVDVTHDGATTFTVRLPGTRPGGDAA</sequence>
<comment type="subcellular location">
    <subcellularLocation>
        <location evidence="1">Cell membrane</location>
        <topology evidence="1">Multi-pass membrane protein</topology>
    </subcellularLocation>
</comment>
<evidence type="ECO:0000313" key="9">
    <source>
        <dbReference type="EMBL" id="NOV98608.1"/>
    </source>
</evidence>
<dbReference type="Pfam" id="PF17203">
    <property type="entry name" value="sCache_3_2"/>
    <property type="match status" value="1"/>
</dbReference>
<dbReference type="PANTHER" id="PTHR43547:SF10">
    <property type="entry name" value="SENSOR HISTIDINE KINASE DCUS"/>
    <property type="match status" value="1"/>
</dbReference>
<organism evidence="9 10">
    <name type="scientific">Isoptericola halotolerans</name>
    <dbReference type="NCBI Taxonomy" id="300560"/>
    <lineage>
        <taxon>Bacteria</taxon>
        <taxon>Bacillati</taxon>
        <taxon>Actinomycetota</taxon>
        <taxon>Actinomycetes</taxon>
        <taxon>Micrococcales</taxon>
        <taxon>Promicromonosporaceae</taxon>
        <taxon>Isoptericola</taxon>
    </lineage>
</organism>
<proteinExistence type="predicted"/>
<evidence type="ECO:0000256" key="2">
    <source>
        <dbReference type="ARBA" id="ARBA00022475"/>
    </source>
</evidence>
<dbReference type="SMART" id="SM00091">
    <property type="entry name" value="PAS"/>
    <property type="match status" value="1"/>
</dbReference>
<accession>A0ABX2A9X9</accession>
<feature type="transmembrane region" description="Helical" evidence="7">
    <location>
        <begin position="87"/>
        <end position="112"/>
    </location>
</feature>
<dbReference type="InterPro" id="IPR000014">
    <property type="entry name" value="PAS"/>
</dbReference>
<dbReference type="CDD" id="cd00130">
    <property type="entry name" value="PAS"/>
    <property type="match status" value="1"/>
</dbReference>
<evidence type="ECO:0000256" key="1">
    <source>
        <dbReference type="ARBA" id="ARBA00004651"/>
    </source>
</evidence>
<protein>
    <submittedName>
        <fullName evidence="9">Two-component system CitB family sensor kinase</fullName>
        <ecNumber evidence="9">2.7.13.3</ecNumber>
    </submittedName>
</protein>
<feature type="domain" description="Histidine kinase" evidence="8">
    <location>
        <begin position="253"/>
        <end position="446"/>
    </location>
</feature>
<dbReference type="InterPro" id="IPR033463">
    <property type="entry name" value="sCache_3"/>
</dbReference>
<evidence type="ECO:0000259" key="8">
    <source>
        <dbReference type="PROSITE" id="PS50109"/>
    </source>
</evidence>
<dbReference type="EMBL" id="JABEZU010000004">
    <property type="protein sequence ID" value="NOV98608.1"/>
    <property type="molecule type" value="Genomic_DNA"/>
</dbReference>
<dbReference type="PROSITE" id="PS50109">
    <property type="entry name" value="HIS_KIN"/>
    <property type="match status" value="1"/>
</dbReference>
<keyword evidence="3" id="KW-0597">Phosphoprotein</keyword>
<name>A0ABX2A9X9_9MICO</name>
<keyword evidence="6 7" id="KW-0472">Membrane</keyword>
<dbReference type="PANTHER" id="PTHR43547">
    <property type="entry name" value="TWO-COMPONENT HISTIDINE KINASE"/>
    <property type="match status" value="1"/>
</dbReference>
<keyword evidence="9" id="KW-0418">Kinase</keyword>
<dbReference type="EC" id="2.7.13.3" evidence="9"/>
<keyword evidence="2" id="KW-1003">Cell membrane</keyword>
<gene>
    <name evidence="9" type="ORF">HDG69_003203</name>
</gene>
<keyword evidence="5 7" id="KW-1133">Transmembrane helix</keyword>
<dbReference type="Proteomes" id="UP000757540">
    <property type="component" value="Unassembled WGS sequence"/>
</dbReference>
<keyword evidence="4 7" id="KW-0812">Transmembrane</keyword>
<evidence type="ECO:0000256" key="7">
    <source>
        <dbReference type="SAM" id="Phobius"/>
    </source>
</evidence>
<keyword evidence="10" id="KW-1185">Reference proteome</keyword>
<dbReference type="InterPro" id="IPR003594">
    <property type="entry name" value="HATPase_dom"/>
</dbReference>
<evidence type="ECO:0000256" key="6">
    <source>
        <dbReference type="ARBA" id="ARBA00023136"/>
    </source>
</evidence>
<reference evidence="9 10" key="1">
    <citation type="submission" date="2020-05" db="EMBL/GenBank/DDBJ databases">
        <title>Genomic Encyclopedia of Type Strains, Phase III (KMG-III): the genomes of soil and plant-associated and newly described type strains.</title>
        <authorList>
            <person name="Whitman W."/>
        </authorList>
    </citation>
    <scope>NUCLEOTIDE SEQUENCE [LARGE SCALE GENOMIC DNA]</scope>
    <source>
        <strain evidence="9 10">KCTC 19046</strain>
    </source>
</reference>
<evidence type="ECO:0000256" key="4">
    <source>
        <dbReference type="ARBA" id="ARBA00022692"/>
    </source>
</evidence>
<dbReference type="InterPro" id="IPR005467">
    <property type="entry name" value="His_kinase_dom"/>
</dbReference>
<evidence type="ECO:0000256" key="5">
    <source>
        <dbReference type="ARBA" id="ARBA00022989"/>
    </source>
</evidence>
<evidence type="ECO:0000256" key="3">
    <source>
        <dbReference type="ARBA" id="ARBA00022553"/>
    </source>
</evidence>
<dbReference type="Pfam" id="PF02518">
    <property type="entry name" value="HATPase_c"/>
    <property type="match status" value="1"/>
</dbReference>
<keyword evidence="9" id="KW-0808">Transferase</keyword>
<evidence type="ECO:0000313" key="10">
    <source>
        <dbReference type="Proteomes" id="UP000757540"/>
    </source>
</evidence>
<comment type="caution">
    <text evidence="9">The sequence shown here is derived from an EMBL/GenBank/DDBJ whole genome shotgun (WGS) entry which is preliminary data.</text>
</comment>
<dbReference type="GO" id="GO:0004673">
    <property type="term" value="F:protein histidine kinase activity"/>
    <property type="evidence" value="ECO:0007669"/>
    <property type="project" value="UniProtKB-EC"/>
</dbReference>